<name>A0A1G9A8Z0_9ACTN</name>
<sequence>MVGDSAYKLLDRLGSRGRDAWSSSQTAASDLKTQGFALGGGLDRIQERWEAQLRTLLDACGHISNHLDFTRNTHKNDDHHVYGIISSIAELDKGFDDGRRS</sequence>
<evidence type="ECO:0000313" key="2">
    <source>
        <dbReference type="Proteomes" id="UP000199155"/>
    </source>
</evidence>
<accession>A0A1G9A8Z0</accession>
<gene>
    <name evidence="1" type="ORF">SAMN05421806_105431</name>
</gene>
<dbReference type="Proteomes" id="UP000199155">
    <property type="component" value="Unassembled WGS sequence"/>
</dbReference>
<dbReference type="AlphaFoldDB" id="A0A1G9A8Z0"/>
<evidence type="ECO:0000313" key="1">
    <source>
        <dbReference type="EMBL" id="SDK23721.1"/>
    </source>
</evidence>
<proteinExistence type="predicted"/>
<keyword evidence="2" id="KW-1185">Reference proteome</keyword>
<evidence type="ECO:0008006" key="3">
    <source>
        <dbReference type="Google" id="ProtNLM"/>
    </source>
</evidence>
<organism evidence="1 2">
    <name type="scientific">Streptomyces indicus</name>
    <dbReference type="NCBI Taxonomy" id="417292"/>
    <lineage>
        <taxon>Bacteria</taxon>
        <taxon>Bacillati</taxon>
        <taxon>Actinomycetota</taxon>
        <taxon>Actinomycetes</taxon>
        <taxon>Kitasatosporales</taxon>
        <taxon>Streptomycetaceae</taxon>
        <taxon>Streptomyces</taxon>
    </lineage>
</organism>
<dbReference type="EMBL" id="FNFF01000005">
    <property type="protein sequence ID" value="SDK23721.1"/>
    <property type="molecule type" value="Genomic_DNA"/>
</dbReference>
<dbReference type="STRING" id="417292.SAMN05421806_105431"/>
<reference evidence="1 2" key="1">
    <citation type="submission" date="2016-10" db="EMBL/GenBank/DDBJ databases">
        <authorList>
            <person name="de Groot N.N."/>
        </authorList>
    </citation>
    <scope>NUCLEOTIDE SEQUENCE [LARGE SCALE GENOMIC DNA]</scope>
    <source>
        <strain evidence="1 2">CGMCC 4.5727</strain>
    </source>
</reference>
<protein>
    <recommendedName>
        <fullName evidence="3">Excreted virulence factor EspC, type VII ESX diderm</fullName>
    </recommendedName>
</protein>